<feature type="region of interest" description="Disordered" evidence="1">
    <location>
        <begin position="1"/>
        <end position="126"/>
    </location>
</feature>
<dbReference type="EMBL" id="JBANMG010000002">
    <property type="protein sequence ID" value="KAK6956696.1"/>
    <property type="molecule type" value="Genomic_DNA"/>
</dbReference>
<feature type="compositionally biased region" description="Low complexity" evidence="1">
    <location>
        <begin position="101"/>
        <end position="115"/>
    </location>
</feature>
<dbReference type="Proteomes" id="UP001369815">
    <property type="component" value="Unassembled WGS sequence"/>
</dbReference>
<feature type="compositionally biased region" description="Basic and acidic residues" evidence="1">
    <location>
        <begin position="490"/>
        <end position="506"/>
    </location>
</feature>
<protein>
    <submittedName>
        <fullName evidence="2">Uncharacterized protein</fullName>
    </submittedName>
</protein>
<proteinExistence type="predicted"/>
<organism evidence="2 3">
    <name type="scientific">Daldinia eschscholtzii</name>
    <dbReference type="NCBI Taxonomy" id="292717"/>
    <lineage>
        <taxon>Eukaryota</taxon>
        <taxon>Fungi</taxon>
        <taxon>Dikarya</taxon>
        <taxon>Ascomycota</taxon>
        <taxon>Pezizomycotina</taxon>
        <taxon>Sordariomycetes</taxon>
        <taxon>Xylariomycetidae</taxon>
        <taxon>Xylariales</taxon>
        <taxon>Hypoxylaceae</taxon>
        <taxon>Daldinia</taxon>
    </lineage>
</organism>
<accession>A0AAX6MVZ4</accession>
<feature type="region of interest" description="Disordered" evidence="1">
    <location>
        <begin position="469"/>
        <end position="508"/>
    </location>
</feature>
<feature type="compositionally biased region" description="Low complexity" evidence="1">
    <location>
        <begin position="542"/>
        <end position="561"/>
    </location>
</feature>
<evidence type="ECO:0000313" key="3">
    <source>
        <dbReference type="Proteomes" id="UP001369815"/>
    </source>
</evidence>
<reference evidence="2 3" key="1">
    <citation type="journal article" date="2024" name="Front Chem Biol">
        <title>Unveiling the potential of Daldinia eschscholtzii MFLUCC 19-0629 through bioactivity and bioinformatics studies for enhanced sustainable agriculture production.</title>
        <authorList>
            <person name="Brooks S."/>
            <person name="Weaver J.A."/>
            <person name="Klomchit A."/>
            <person name="Alharthi S.A."/>
            <person name="Onlamun T."/>
            <person name="Nurani R."/>
            <person name="Vong T.K."/>
            <person name="Alberti F."/>
            <person name="Greco C."/>
        </authorList>
    </citation>
    <scope>NUCLEOTIDE SEQUENCE [LARGE SCALE GENOMIC DNA]</scope>
    <source>
        <strain evidence="2">MFLUCC 19-0629</strain>
    </source>
</reference>
<dbReference type="AlphaFoldDB" id="A0AAX6MVZ4"/>
<feature type="compositionally biased region" description="Low complexity" evidence="1">
    <location>
        <begin position="355"/>
        <end position="368"/>
    </location>
</feature>
<evidence type="ECO:0000256" key="1">
    <source>
        <dbReference type="SAM" id="MobiDB-lite"/>
    </source>
</evidence>
<comment type="caution">
    <text evidence="2">The sequence shown here is derived from an EMBL/GenBank/DDBJ whole genome shotgun (WGS) entry which is preliminary data.</text>
</comment>
<feature type="region of interest" description="Disordered" evidence="1">
    <location>
        <begin position="538"/>
        <end position="562"/>
    </location>
</feature>
<feature type="compositionally biased region" description="Polar residues" evidence="1">
    <location>
        <begin position="474"/>
        <end position="489"/>
    </location>
</feature>
<gene>
    <name evidence="2" type="ORF">Daesc_001975</name>
</gene>
<name>A0AAX6MVZ4_9PEZI</name>
<keyword evidence="3" id="KW-1185">Reference proteome</keyword>
<sequence>MFLHSGASLHGHEYSNRPTPQPGHRRNPLLRSAFAAPIKRSSSYHPSTTPSLHEPTSPNVRKPRPLSEYIPRAPEATVRFQEPPCDSTPAKPEAMSEDEASLASDSDASRVSSSARRTRRRAMRKSTTFLLAHPPPRLRNKQRLIHIRPKLLLQMQQLAANRRPRPVIDVFPSFAVAGPLIVPLLKRFPLIARIKRELGIRDIMLVKSEDYDAHASGLDSDGDDDDLKSRELLAILSPVLTEDKAEIVLADGTVWTATPRFNGAGSCSYEFVTVDSNGNTTTARWVRKQMATKSLPATPTSPGFTPTTPVPDCKFTFSIIDPNCRRHPIMATLTNSSLDILDSYTTVSQSASYYPPTSPILSTPTSPTNGENTAERKTQRVEDWQKTFITISAIWVILRHGWSPNWKPADFGTVSPSSPTTPIAASTPIRNRSVSVNLDMASKPSVPVTGSRRKLAGALRIGDQLTPNVLPRRATSTGASFTQKFNSTDIETRDRSRSSPRPELKNKRAFSGEWEVGLSNRSQASSLAAVLDSPSTLTPMDLASQSNSTSSASSPLSTRQRVVSASYSTDPVSLKPIEIEFSETPSLRCKSSIRNYVQETDRGDHDRKAKHQKWKNMSHWFRKLHGR</sequence>
<feature type="region of interest" description="Disordered" evidence="1">
    <location>
        <begin position="355"/>
        <end position="379"/>
    </location>
</feature>
<evidence type="ECO:0000313" key="2">
    <source>
        <dbReference type="EMBL" id="KAK6956696.1"/>
    </source>
</evidence>
<feature type="compositionally biased region" description="Polar residues" evidence="1">
    <location>
        <begin position="40"/>
        <end position="59"/>
    </location>
</feature>